<feature type="region of interest" description="Disordered" evidence="1">
    <location>
        <begin position="262"/>
        <end position="301"/>
    </location>
</feature>
<evidence type="ECO:0000313" key="2">
    <source>
        <dbReference type="EMBL" id="ADV36576.1"/>
    </source>
</evidence>
<evidence type="ECO:0000256" key="1">
    <source>
        <dbReference type="SAM" id="MobiDB-lite"/>
    </source>
</evidence>
<feature type="compositionally biased region" description="Low complexity" evidence="1">
    <location>
        <begin position="182"/>
        <end position="204"/>
    </location>
</feature>
<dbReference type="PANTHER" id="PTHR33095:SF57">
    <property type="entry name" value="EXPRESSED PROTEIN"/>
    <property type="match status" value="1"/>
</dbReference>
<dbReference type="EMBL" id="HM454275">
    <property type="protein sequence ID" value="ADV36576.1"/>
    <property type="molecule type" value="Genomic_DNA"/>
</dbReference>
<dbReference type="Pfam" id="PF07816">
    <property type="entry name" value="DUF1645"/>
    <property type="match status" value="1"/>
</dbReference>
<name>E7CQZ0_MAIZE</name>
<feature type="region of interest" description="Disordered" evidence="1">
    <location>
        <begin position="91"/>
        <end position="144"/>
    </location>
</feature>
<protein>
    <submittedName>
        <fullName evidence="2">Calmodulin-binding protein</fullName>
    </submittedName>
</protein>
<dbReference type="InterPro" id="IPR012442">
    <property type="entry name" value="DUF1645_plant"/>
</dbReference>
<organism evidence="2">
    <name type="scientific">Zea mays</name>
    <name type="common">Maize</name>
    <dbReference type="NCBI Taxonomy" id="4577"/>
    <lineage>
        <taxon>Eukaryota</taxon>
        <taxon>Viridiplantae</taxon>
        <taxon>Streptophyta</taxon>
        <taxon>Embryophyta</taxon>
        <taxon>Tracheophyta</taxon>
        <taxon>Spermatophyta</taxon>
        <taxon>Magnoliopsida</taxon>
        <taxon>Liliopsida</taxon>
        <taxon>Poales</taxon>
        <taxon>Poaceae</taxon>
        <taxon>PACMAD clade</taxon>
        <taxon>Panicoideae</taxon>
        <taxon>Andropogonodae</taxon>
        <taxon>Andropogoneae</taxon>
        <taxon>Tripsacinae</taxon>
        <taxon>Zea</taxon>
    </lineage>
</organism>
<feature type="region of interest" description="Disordered" evidence="1">
    <location>
        <begin position="221"/>
        <end position="250"/>
    </location>
</feature>
<sequence>MDDDIDSSCSTPFASAPSSPGRPQALGGGGGGYFFSAPASPIHHLLLSTSCSASATPSSGVRGCGGDAEFEFGGPGGPMISADELFHNGQIRPLTLPPLPDLDPGSDDDEDCVGGRAPTRGRDLTPRSASMHRRARSMSPLRSASPRLKLINALVVPAPDLGPGPGSDATGTHGEAAPPVTASSRSSSSSSTSSSSSSGTSSARGSRRWVFIRDMLLHRSKSEPGSGAHAHDAPGAPAANKPERAWPFSSPSWVTRDRLAARLRPSRAPPATENACGLGGEDGRPRGQGRGRGRGRRRRSTTVAAAHERLYAAPNRAQAEEMRRRTFLPYRQGLLGCLGFSSRGYGALHGLTKTLNPVFSR</sequence>
<feature type="compositionally biased region" description="Polar residues" evidence="1">
    <location>
        <begin position="7"/>
        <end position="18"/>
    </location>
</feature>
<accession>E7CQZ0</accession>
<dbReference type="AlphaFoldDB" id="E7CQZ0"/>
<reference evidence="2" key="1">
    <citation type="journal article" date="2010" name="BMC Genomics">
        <title>Divergence of gene regulation through chromosomal rearrangements.</title>
        <authorList>
            <person name="Goettel W."/>
            <person name="Messing J."/>
        </authorList>
    </citation>
    <scope>NUCLEOTIDE SEQUENCE</scope>
</reference>
<feature type="region of interest" description="Disordered" evidence="1">
    <location>
        <begin position="1"/>
        <end position="30"/>
    </location>
</feature>
<dbReference type="ExpressionAtlas" id="E7CQZ0">
    <property type="expression patterns" value="baseline and differential"/>
</dbReference>
<proteinExistence type="predicted"/>
<feature type="compositionally biased region" description="Basic residues" evidence="1">
    <location>
        <begin position="287"/>
        <end position="300"/>
    </location>
</feature>
<feature type="region of interest" description="Disordered" evidence="1">
    <location>
        <begin position="159"/>
        <end position="208"/>
    </location>
</feature>
<dbReference type="PANTHER" id="PTHR33095">
    <property type="entry name" value="OS07G0619500 PROTEIN"/>
    <property type="match status" value="1"/>
</dbReference>